<evidence type="ECO:0000256" key="4">
    <source>
        <dbReference type="ARBA" id="ARBA00006288"/>
    </source>
</evidence>
<dbReference type="PANTHER" id="PTHR10909">
    <property type="entry name" value="ELECTRON TRANSPORT OXIDOREDUCTASE"/>
    <property type="match status" value="1"/>
</dbReference>
<dbReference type="GO" id="GO:0005504">
    <property type="term" value="F:fatty acid binding"/>
    <property type="evidence" value="ECO:0007669"/>
    <property type="project" value="TreeGrafter"/>
</dbReference>
<dbReference type="Pfam" id="PF14749">
    <property type="entry name" value="Acyl-CoA_ox_N"/>
    <property type="match status" value="1"/>
</dbReference>
<comment type="similarity">
    <text evidence="4 11">Belongs to the acyl-CoA oxidase family.</text>
</comment>
<evidence type="ECO:0000256" key="11">
    <source>
        <dbReference type="PIRNR" id="PIRNR000168"/>
    </source>
</evidence>
<keyword evidence="19" id="KW-1185">Reference proteome</keyword>
<evidence type="ECO:0000259" key="15">
    <source>
        <dbReference type="Pfam" id="PF02770"/>
    </source>
</evidence>
<reference evidence="18 19" key="1">
    <citation type="journal article" date="2013" name="Genome Biol.">
        <title>Genome of Acanthamoeba castellanii highlights extensive lateral gene transfer and early evolution of tyrosine kinase signaling.</title>
        <authorList>
            <person name="Clarke M."/>
            <person name="Lohan A.J."/>
            <person name="Liu B."/>
            <person name="Lagkouvardos I."/>
            <person name="Roy S."/>
            <person name="Zafar N."/>
            <person name="Bertelli C."/>
            <person name="Schilde C."/>
            <person name="Kianianmomeni A."/>
            <person name="Burglin T.R."/>
            <person name="Frech C."/>
            <person name="Turcotte B."/>
            <person name="Kopec K.O."/>
            <person name="Synnott J.M."/>
            <person name="Choo C."/>
            <person name="Paponov I."/>
            <person name="Finkler A."/>
            <person name="Soon Heng Tan C."/>
            <person name="Hutchins A.P."/>
            <person name="Weinmeier T."/>
            <person name="Rattei T."/>
            <person name="Chu J.S."/>
            <person name="Gimenez G."/>
            <person name="Irimia M."/>
            <person name="Rigden D.J."/>
            <person name="Fitzpatrick D.A."/>
            <person name="Lorenzo-Morales J."/>
            <person name="Bateman A."/>
            <person name="Chiu C.H."/>
            <person name="Tang P."/>
            <person name="Hegemann P."/>
            <person name="Fromm H."/>
            <person name="Raoult D."/>
            <person name="Greub G."/>
            <person name="Miranda-Saavedra D."/>
            <person name="Chen N."/>
            <person name="Nash P."/>
            <person name="Ginger M.L."/>
            <person name="Horn M."/>
            <person name="Schaap P."/>
            <person name="Caler L."/>
            <person name="Loftus B."/>
        </authorList>
    </citation>
    <scope>NUCLEOTIDE SEQUENCE [LARGE SCALE GENOMIC DNA]</scope>
    <source>
        <strain evidence="18 19">Neff</strain>
    </source>
</reference>
<dbReference type="Pfam" id="PF22924">
    <property type="entry name" value="ACOX_C_alpha1"/>
    <property type="match status" value="1"/>
</dbReference>
<dbReference type="FunFam" id="2.40.110.10:FF:000003">
    <property type="entry name" value="Acyl-coenzyme A oxidase"/>
    <property type="match status" value="1"/>
</dbReference>
<proteinExistence type="inferred from homology"/>
<evidence type="ECO:0000256" key="12">
    <source>
        <dbReference type="PIRSR" id="PIRSR000168-1"/>
    </source>
</evidence>
<dbReference type="FunFam" id="1.20.140.10:FF:000007">
    <property type="entry name" value="Acyl-coenzyme A oxidase"/>
    <property type="match status" value="1"/>
</dbReference>
<dbReference type="KEGG" id="acan:ACA1_396220"/>
<dbReference type="SUPFAM" id="SSF56645">
    <property type="entry name" value="Acyl-CoA dehydrogenase NM domain-like"/>
    <property type="match status" value="1"/>
</dbReference>
<dbReference type="InterPro" id="IPR012258">
    <property type="entry name" value="Acyl-CoA_oxidase"/>
</dbReference>
<evidence type="ECO:0000259" key="17">
    <source>
        <dbReference type="Pfam" id="PF22924"/>
    </source>
</evidence>
<keyword evidence="7" id="KW-0276">Fatty acid metabolism</keyword>
<feature type="domain" description="Acyl-CoA oxidase C-terminal" evidence="14">
    <location>
        <begin position="524"/>
        <end position="686"/>
    </location>
</feature>
<dbReference type="Proteomes" id="UP000011083">
    <property type="component" value="Unassembled WGS sequence"/>
</dbReference>
<evidence type="ECO:0000313" key="18">
    <source>
        <dbReference type="EMBL" id="ELR22836.1"/>
    </source>
</evidence>
<feature type="active site" description="Proton acceptor" evidence="12">
    <location>
        <position position="466"/>
    </location>
</feature>
<feature type="domain" description="Acyl-coenzyme A oxidase N-terminal" evidence="16">
    <location>
        <begin position="62"/>
        <end position="179"/>
    </location>
</feature>
<dbReference type="InterPro" id="IPR029320">
    <property type="entry name" value="Acyl-CoA_ox_N"/>
</dbReference>
<dbReference type="InterPro" id="IPR037069">
    <property type="entry name" value="AcylCoA_DH/ox_N_sf"/>
</dbReference>
<dbReference type="VEuPathDB" id="AmoebaDB:ACA1_396220"/>
<dbReference type="Pfam" id="PF01756">
    <property type="entry name" value="ACOX"/>
    <property type="match status" value="1"/>
</dbReference>
<name>L8HEJ7_ACACF</name>
<dbReference type="InterPro" id="IPR002655">
    <property type="entry name" value="Acyl-CoA_oxidase_C"/>
</dbReference>
<evidence type="ECO:0000256" key="5">
    <source>
        <dbReference type="ARBA" id="ARBA00022630"/>
    </source>
</evidence>
<evidence type="ECO:0000313" key="19">
    <source>
        <dbReference type="Proteomes" id="UP000011083"/>
    </source>
</evidence>
<dbReference type="InterPro" id="IPR006091">
    <property type="entry name" value="Acyl-CoA_Oxase/DH_mid-dom"/>
</dbReference>
<evidence type="ECO:0000256" key="6">
    <source>
        <dbReference type="ARBA" id="ARBA00022827"/>
    </source>
</evidence>
<dbReference type="PIRSF" id="PIRSF000168">
    <property type="entry name" value="Acyl-CoA_oxidase"/>
    <property type="match status" value="1"/>
</dbReference>
<dbReference type="GO" id="GO:0005777">
    <property type="term" value="C:peroxisome"/>
    <property type="evidence" value="ECO:0007669"/>
    <property type="project" value="UniProtKB-SubCell"/>
</dbReference>
<keyword evidence="9" id="KW-0443">Lipid metabolism</keyword>
<dbReference type="InterPro" id="IPR055060">
    <property type="entry name" value="ACOX_C_alpha1"/>
</dbReference>
<accession>L8HEJ7</accession>
<evidence type="ECO:0000256" key="9">
    <source>
        <dbReference type="ARBA" id="ARBA00023098"/>
    </source>
</evidence>
<dbReference type="GO" id="GO:0033540">
    <property type="term" value="P:fatty acid beta-oxidation using acyl-CoA oxidase"/>
    <property type="evidence" value="ECO:0007669"/>
    <property type="project" value="TreeGrafter"/>
</dbReference>
<comment type="cofactor">
    <cofactor evidence="2">
        <name>FAD</name>
        <dbReference type="ChEBI" id="CHEBI:57692"/>
    </cofactor>
</comment>
<evidence type="ECO:0000256" key="10">
    <source>
        <dbReference type="ARBA" id="ARBA00023140"/>
    </source>
</evidence>
<evidence type="ECO:0000256" key="2">
    <source>
        <dbReference type="ARBA" id="ARBA00001974"/>
    </source>
</evidence>
<keyword evidence="8" id="KW-0560">Oxidoreductase</keyword>
<feature type="binding site" evidence="13">
    <location>
        <position position="185"/>
    </location>
    <ligand>
        <name>FAD</name>
        <dbReference type="ChEBI" id="CHEBI:57692"/>
    </ligand>
</feature>
<dbReference type="STRING" id="1257118.L8HEJ7"/>
<gene>
    <name evidence="18" type="ORF">ACA1_396220</name>
</gene>
<dbReference type="GeneID" id="14923799"/>
<evidence type="ECO:0000259" key="16">
    <source>
        <dbReference type="Pfam" id="PF14749"/>
    </source>
</evidence>
<dbReference type="RefSeq" id="XP_004351613.1">
    <property type="nucleotide sequence ID" value="XM_004351561.1"/>
</dbReference>
<dbReference type="Gene3D" id="1.20.140.10">
    <property type="entry name" value="Butyryl-CoA Dehydrogenase, subunit A, domain 3"/>
    <property type="match status" value="2"/>
</dbReference>
<evidence type="ECO:0000256" key="3">
    <source>
        <dbReference type="ARBA" id="ARBA00004275"/>
    </source>
</evidence>
<organism evidence="18 19">
    <name type="scientific">Acanthamoeba castellanii (strain ATCC 30010 / Neff)</name>
    <dbReference type="NCBI Taxonomy" id="1257118"/>
    <lineage>
        <taxon>Eukaryota</taxon>
        <taxon>Amoebozoa</taxon>
        <taxon>Discosea</taxon>
        <taxon>Longamoebia</taxon>
        <taxon>Centramoebida</taxon>
        <taxon>Acanthamoebidae</taxon>
        <taxon>Acanthamoeba</taxon>
    </lineage>
</organism>
<dbReference type="SUPFAM" id="SSF47203">
    <property type="entry name" value="Acyl-CoA dehydrogenase C-terminal domain-like"/>
    <property type="match status" value="2"/>
</dbReference>
<comment type="catalytic activity">
    <reaction evidence="1">
        <text>a 2,3-saturated acyl-CoA + O2 = a (2E)-enoyl-CoA + H2O2</text>
        <dbReference type="Rhea" id="RHEA:38959"/>
        <dbReference type="ChEBI" id="CHEBI:15379"/>
        <dbReference type="ChEBI" id="CHEBI:16240"/>
        <dbReference type="ChEBI" id="CHEBI:58856"/>
        <dbReference type="ChEBI" id="CHEBI:65111"/>
        <dbReference type="EC" id="1.3.3.6"/>
    </reaction>
</comment>
<evidence type="ECO:0000256" key="7">
    <source>
        <dbReference type="ARBA" id="ARBA00022832"/>
    </source>
</evidence>
<evidence type="ECO:0000256" key="8">
    <source>
        <dbReference type="ARBA" id="ARBA00023002"/>
    </source>
</evidence>
<dbReference type="Pfam" id="PF02770">
    <property type="entry name" value="Acyl-CoA_dh_M"/>
    <property type="match status" value="1"/>
</dbReference>
<dbReference type="OrthoDB" id="538336at2759"/>
<dbReference type="EMBL" id="KB007869">
    <property type="protein sequence ID" value="ELR22836.1"/>
    <property type="molecule type" value="Genomic_DNA"/>
</dbReference>
<comment type="subcellular location">
    <subcellularLocation>
        <location evidence="3">Peroxisome</location>
    </subcellularLocation>
</comment>
<protein>
    <recommendedName>
        <fullName evidence="11">Acyl-coenzyme A oxidase</fullName>
    </recommendedName>
</protein>
<dbReference type="OMA" id="AHGTNAK"/>
<evidence type="ECO:0000256" key="1">
    <source>
        <dbReference type="ARBA" id="ARBA00001201"/>
    </source>
</evidence>
<dbReference type="GO" id="GO:0003997">
    <property type="term" value="F:acyl-CoA oxidase activity"/>
    <property type="evidence" value="ECO:0007669"/>
    <property type="project" value="UniProtKB-EC"/>
</dbReference>
<dbReference type="Gene3D" id="2.40.110.10">
    <property type="entry name" value="Butyryl-CoA Dehydrogenase, subunit A, domain 2"/>
    <property type="match status" value="1"/>
</dbReference>
<feature type="domain" description="Acyl-CoA oxidase/dehydrogenase middle" evidence="15">
    <location>
        <begin position="181"/>
        <end position="290"/>
    </location>
</feature>
<dbReference type="InterPro" id="IPR009100">
    <property type="entry name" value="AcylCoA_DH/oxidase_NM_dom_sf"/>
</dbReference>
<evidence type="ECO:0000256" key="13">
    <source>
        <dbReference type="PIRSR" id="PIRSR000168-2"/>
    </source>
</evidence>
<dbReference type="PANTHER" id="PTHR10909:SF352">
    <property type="entry name" value="ACYL-COENZYME A OXIDASE-LIKE PROTEIN"/>
    <property type="match status" value="1"/>
</dbReference>
<keyword evidence="5 11" id="KW-0285">Flavoprotein</keyword>
<keyword evidence="10" id="KW-0576">Peroxisome</keyword>
<feature type="binding site" evidence="13">
    <location>
        <position position="224"/>
    </location>
    <ligand>
        <name>FAD</name>
        <dbReference type="ChEBI" id="CHEBI:57692"/>
    </ligand>
</feature>
<dbReference type="InterPro" id="IPR036250">
    <property type="entry name" value="AcylCo_DH-like_C"/>
</dbReference>
<dbReference type="GO" id="GO:0055088">
    <property type="term" value="P:lipid homeostasis"/>
    <property type="evidence" value="ECO:0007669"/>
    <property type="project" value="TreeGrafter"/>
</dbReference>
<dbReference type="GO" id="GO:0071949">
    <property type="term" value="F:FAD binding"/>
    <property type="evidence" value="ECO:0007669"/>
    <property type="project" value="InterPro"/>
</dbReference>
<sequence length="690" mass="76739">MSATTPESFNSAAARAARRVQCVASHVQAGDQGLVAVQGVSATEMVDGVTTLRAERAGGSFDVRAMTHLLDGGEEITRIKEEYVALLEREPLMLDAGFYDRTREQARYRVMQKMKRFGELKPEDPLRSKIFNDLVALHDASFSTRMGVHYTLFIGALTGQATKELQEKYVPDARKLRVIGSFSMTEMGHGSAIRHFETTAHFDKQSDTFVINTPTLTATKWWIGGAAHISTHTICFARLIIDEKDYGVHSFLMQLRDRDGNILPGITIGDCGKKMGRDGIDNGWLQFNNVRVPRSQMLQKWAKVSREGVYSQPPKAQLAYGALLGGRVSLILNCNDQLKRGLTVAIRYCAVRRQFANKPGAPETQILDYQTHQIRLLEPLCGAFAWTFAGRTMEAQATKLQQDLANGDLTNLPDLHATSAGLKAICTWYITAALEQARQCMAGHGYSAYSALPTLVADITVNCTWEGDNTVMLLQTAQYLVKSISRVFEGKKLVGSARYLERTQEILTQSPLSVSSASDYENEELVVQLYERAAVKKIVRAARAVQREIKAGKPKDAAFNACLIDLVRASEVRAVEAGPLQAVLKKMFLLFCLNRVANDASTHLADGWMNEKQLELLQEKVRQLLSEIRKDAVPLVDSFNLPDSLVNSPLGRFDGDLYKHYFAEVRAAPNAEIKAPYWDELVKPCLRKDL</sequence>
<dbReference type="FunFam" id="1.20.140.10:FF:000015">
    <property type="entry name" value="Acyl-coenzyme A oxidase"/>
    <property type="match status" value="1"/>
</dbReference>
<feature type="domain" description="Acyl-CoA oxidase C-alpha1" evidence="17">
    <location>
        <begin position="320"/>
        <end position="481"/>
    </location>
</feature>
<dbReference type="AlphaFoldDB" id="L8HEJ7"/>
<evidence type="ECO:0000259" key="14">
    <source>
        <dbReference type="Pfam" id="PF01756"/>
    </source>
</evidence>
<dbReference type="InterPro" id="IPR046373">
    <property type="entry name" value="Acyl-CoA_Oxase/DH_mid-dom_sf"/>
</dbReference>
<keyword evidence="6 11" id="KW-0274">FAD</keyword>
<dbReference type="Gene3D" id="1.10.540.10">
    <property type="entry name" value="Acyl-CoA dehydrogenase/oxidase, N-terminal domain"/>
    <property type="match status" value="1"/>
</dbReference>